<dbReference type="KEGG" id="sgv:B1H19_13520"/>
<dbReference type="Proteomes" id="UP000192726">
    <property type="component" value="Chromosome"/>
</dbReference>
<name>A0A1V0TQI5_9ACTN</name>
<evidence type="ECO:0000256" key="1">
    <source>
        <dbReference type="SAM" id="MobiDB-lite"/>
    </source>
</evidence>
<feature type="region of interest" description="Disordered" evidence="1">
    <location>
        <begin position="69"/>
        <end position="89"/>
    </location>
</feature>
<gene>
    <name evidence="2" type="ORF">B1H19_13520</name>
</gene>
<dbReference type="EMBL" id="CP020569">
    <property type="protein sequence ID" value="ARF55090.1"/>
    <property type="molecule type" value="Genomic_DNA"/>
</dbReference>
<feature type="region of interest" description="Disordered" evidence="1">
    <location>
        <begin position="1"/>
        <end position="41"/>
    </location>
</feature>
<proteinExistence type="predicted"/>
<reference evidence="2 3" key="1">
    <citation type="submission" date="2017-04" db="EMBL/GenBank/DDBJ databases">
        <title>Complete Genome Sequence of Streptomyces gilvosporeus F607, a Capable Producer of Natamycin.</title>
        <authorList>
            <person name="Zong G."/>
            <person name="Zhong C."/>
            <person name="Fu J."/>
            <person name="Qin R."/>
            <person name="Cao G."/>
        </authorList>
    </citation>
    <scope>NUCLEOTIDE SEQUENCE [LARGE SCALE GENOMIC DNA]</scope>
    <source>
        <strain evidence="2 3">F607</strain>
    </source>
</reference>
<accession>A0A1V0TQI5</accession>
<evidence type="ECO:0000313" key="2">
    <source>
        <dbReference type="EMBL" id="ARF55090.1"/>
    </source>
</evidence>
<organism evidence="2 3">
    <name type="scientific">Streptomyces gilvosporeus</name>
    <dbReference type="NCBI Taxonomy" id="553510"/>
    <lineage>
        <taxon>Bacteria</taxon>
        <taxon>Bacillati</taxon>
        <taxon>Actinomycetota</taxon>
        <taxon>Actinomycetes</taxon>
        <taxon>Kitasatosporales</taxon>
        <taxon>Streptomycetaceae</taxon>
        <taxon>Streptomyces</taxon>
    </lineage>
</organism>
<dbReference type="AlphaFoldDB" id="A0A1V0TQI5"/>
<sequence length="104" mass="11427">MTAPACPLRGGAPAVGTQRGGPGPKWRGPRGGSMLEGRDDPWARWPRAAAPFFVAARLCVAPRHRTWNPRLTERDGCSESPRDGSQTKVLRNYLRKHVCPARRG</sequence>
<protein>
    <submittedName>
        <fullName evidence="2">Uncharacterized protein</fullName>
    </submittedName>
</protein>
<dbReference type="STRING" id="553510.B1H19_13520"/>
<evidence type="ECO:0000313" key="3">
    <source>
        <dbReference type="Proteomes" id="UP000192726"/>
    </source>
</evidence>
<keyword evidence="3" id="KW-1185">Reference proteome</keyword>
<feature type="compositionally biased region" description="Basic and acidic residues" evidence="1">
    <location>
        <begin position="71"/>
        <end position="82"/>
    </location>
</feature>